<dbReference type="Gene3D" id="3.55.50.10">
    <property type="entry name" value="Baseplate protein-like domains"/>
    <property type="match status" value="1"/>
</dbReference>
<evidence type="ECO:0008006" key="3">
    <source>
        <dbReference type="Google" id="ProtNLM"/>
    </source>
</evidence>
<name>A0ABQ5M1D4_9FIRM</name>
<gene>
    <name evidence="1" type="ORF">LAD12857_06100</name>
</gene>
<reference evidence="1 2" key="1">
    <citation type="journal article" date="2024" name="Int. J. Syst. Evol. Microbiol.">
        <title>Lacrimispora brassicae sp. nov. isolated from fermented cabbage, and proposal of Clostridium indicum Gundawar et al. 2019 and Clostridium methoxybenzovorans Mechichi et al. 1999 as heterotypic synonyms of Lacrimispora amygdalina (Parshina et al. 2003) Haas and Blanchard 2020 and Lacrimispora indolis (McClung and McCoy 1957) Haas and Blanchard 2020, respectively.</title>
        <authorList>
            <person name="Kobayashi H."/>
            <person name="Tanizawa Y."/>
            <person name="Sakamoto M."/>
            <person name="Ohkuma M."/>
            <person name="Tohno M."/>
        </authorList>
    </citation>
    <scope>NUCLEOTIDE SEQUENCE [LARGE SCALE GENOMIC DNA]</scope>
    <source>
        <strain evidence="1 2">DSM 12857</strain>
    </source>
</reference>
<protein>
    <recommendedName>
        <fullName evidence="3">Gp5/Type VI secretion system Vgr protein OB-fold domain-containing protein</fullName>
    </recommendedName>
</protein>
<dbReference type="SUPFAM" id="SSF69279">
    <property type="entry name" value="Phage tail proteins"/>
    <property type="match status" value="1"/>
</dbReference>
<dbReference type="RefSeq" id="WP_346064603.1">
    <property type="nucleotide sequence ID" value="NZ_BRPJ01000010.1"/>
</dbReference>
<dbReference type="Gene3D" id="2.30.110.50">
    <property type="match status" value="1"/>
</dbReference>
<accession>A0ABQ5M1D4</accession>
<organism evidence="1 2">
    <name type="scientific">Lacrimispora amygdalina</name>
    <dbReference type="NCBI Taxonomy" id="253257"/>
    <lineage>
        <taxon>Bacteria</taxon>
        <taxon>Bacillati</taxon>
        <taxon>Bacillota</taxon>
        <taxon>Clostridia</taxon>
        <taxon>Lachnospirales</taxon>
        <taxon>Lachnospiraceae</taxon>
        <taxon>Lacrimispora</taxon>
    </lineage>
</organism>
<evidence type="ECO:0000313" key="2">
    <source>
        <dbReference type="Proteomes" id="UP001419084"/>
    </source>
</evidence>
<dbReference type="Proteomes" id="UP001419084">
    <property type="component" value="Unassembled WGS sequence"/>
</dbReference>
<proteinExistence type="predicted"/>
<sequence>MNNRKYSYEDIILDIPVEFSCIKTLKIEQYPNDHGRACLSGVLKEESHQGIHRLTSKTVVRIKVKNDMGEETLFCGIPVDITVKQNRGVYEAEIKMKSVSFLMDVKKKSKSFQNKDKSFSSLFNTLLREYGGDVLDHASHGKLQGCALVQYEETDWEFFKRAASRVGALIFPDVRFDIPKIFVGVPSGESAAETGKNHVITKNEGNYLFLDSNYKGWMEQDAISWEFETIANYGIGDRISYEGASFVIEEKTIELVSGILNCRYGMKNENGMKDHISYHAGLKGTALKGTVLAVERDKLKLHLSIDKSQSLSEAAWYPFLTPYAAEGSTGWYSMPEEGEMVLLYFPTEKEEDAYAGTALRTRGEKNPKTKKSNVKYFGTEQGNELAFSPESISVSTRGNALRLKFDEKSGVRIKSRRDIHLKAQKISGRCGSMEIQSNEKIVIATPSSSIIVDDIVHIKG</sequence>
<dbReference type="EMBL" id="BRPJ01000010">
    <property type="protein sequence ID" value="GLB28687.1"/>
    <property type="molecule type" value="Genomic_DNA"/>
</dbReference>
<evidence type="ECO:0000313" key="1">
    <source>
        <dbReference type="EMBL" id="GLB28687.1"/>
    </source>
</evidence>
<comment type="caution">
    <text evidence="1">The sequence shown here is derived from an EMBL/GenBank/DDBJ whole genome shotgun (WGS) entry which is preliminary data.</text>
</comment>
<keyword evidence="2" id="KW-1185">Reference proteome</keyword>